<evidence type="ECO:0000256" key="2">
    <source>
        <dbReference type="ARBA" id="ARBA00023125"/>
    </source>
</evidence>
<evidence type="ECO:0000256" key="5">
    <source>
        <dbReference type="SAM" id="MobiDB-lite"/>
    </source>
</evidence>
<evidence type="ECO:0000256" key="1">
    <source>
        <dbReference type="ARBA" id="ARBA00023015"/>
    </source>
</evidence>
<sequence length="343" mass="37132">MLRGGAAVKPRRTAPQHDKTENRINKVTGLDVEFRSAGTFVDGLMHDRSPVVLPRNDDVVRMAGTGTTRSSTRARSPRTFPDIGPGPGPRSRTGAARQQTRDRMIRAAHSASIGLLRTQICTTCKIVHTWGVIDGTESGEGTTGLRARKKHATRDLLERTTLRLASQHGYDEVTVEGIATAAGVSTRTFFNYFASKEDAVFGEPKPELGMGNHQRVVESLRTQPAGVAVLEALRTAVSETVHEIMADKELERLRKDVVTAHPMLETRLAGGFLEREQTLAAAIAERTGLDPATEAYPSVAAGAVIGAVRGAVFRWLASESDSQLEAFINEAFELLTRGMAPPD</sequence>
<keyword evidence="2 4" id="KW-0238">DNA-binding</keyword>
<dbReference type="GO" id="GO:0000976">
    <property type="term" value="F:transcription cis-regulatory region binding"/>
    <property type="evidence" value="ECO:0007669"/>
    <property type="project" value="TreeGrafter"/>
</dbReference>
<feature type="region of interest" description="Disordered" evidence="5">
    <location>
        <begin position="62"/>
        <end position="98"/>
    </location>
</feature>
<dbReference type="InterPro" id="IPR001647">
    <property type="entry name" value="HTH_TetR"/>
</dbReference>
<dbReference type="PROSITE" id="PS50977">
    <property type="entry name" value="HTH_TETR_2"/>
    <property type="match status" value="1"/>
</dbReference>
<keyword evidence="1" id="KW-0805">Transcription regulation</keyword>
<evidence type="ECO:0000256" key="3">
    <source>
        <dbReference type="ARBA" id="ARBA00023163"/>
    </source>
</evidence>
<evidence type="ECO:0000256" key="4">
    <source>
        <dbReference type="PROSITE-ProRule" id="PRU00335"/>
    </source>
</evidence>
<evidence type="ECO:0000313" key="8">
    <source>
        <dbReference type="Proteomes" id="UP000198348"/>
    </source>
</evidence>
<dbReference type="Pfam" id="PF17754">
    <property type="entry name" value="TetR_C_14"/>
    <property type="match status" value="1"/>
</dbReference>
<dbReference type="InterPro" id="IPR009057">
    <property type="entry name" value="Homeodomain-like_sf"/>
</dbReference>
<protein>
    <submittedName>
        <fullName evidence="7">Transcriptional regulator, TetR family</fullName>
    </submittedName>
</protein>
<gene>
    <name evidence="7" type="ORF">SAMN06265360_10129</name>
</gene>
<dbReference type="SUPFAM" id="SSF46689">
    <property type="entry name" value="Homeodomain-like"/>
    <property type="match status" value="1"/>
</dbReference>
<feature type="DNA-binding region" description="H-T-H motif" evidence="4">
    <location>
        <begin position="174"/>
        <end position="193"/>
    </location>
</feature>
<dbReference type="InterPro" id="IPR023772">
    <property type="entry name" value="DNA-bd_HTH_TetR-type_CS"/>
</dbReference>
<dbReference type="PANTHER" id="PTHR30055">
    <property type="entry name" value="HTH-TYPE TRANSCRIPTIONAL REGULATOR RUTR"/>
    <property type="match status" value="1"/>
</dbReference>
<dbReference type="Gene3D" id="1.10.357.10">
    <property type="entry name" value="Tetracycline Repressor, domain 2"/>
    <property type="match status" value="1"/>
</dbReference>
<dbReference type="Pfam" id="PF00440">
    <property type="entry name" value="TetR_N"/>
    <property type="match status" value="1"/>
</dbReference>
<reference evidence="7 8" key="1">
    <citation type="submission" date="2017-06" db="EMBL/GenBank/DDBJ databases">
        <authorList>
            <person name="Kim H.J."/>
            <person name="Triplett B.A."/>
        </authorList>
    </citation>
    <scope>NUCLEOTIDE SEQUENCE [LARGE SCALE GENOMIC DNA]</scope>
    <source>
        <strain evidence="7 8">DSM 45207</strain>
    </source>
</reference>
<keyword evidence="3" id="KW-0804">Transcription</keyword>
<proteinExistence type="predicted"/>
<name>A0A238UXX3_9PSEU</name>
<dbReference type="EMBL" id="FZNW01000001">
    <property type="protein sequence ID" value="SNR27162.1"/>
    <property type="molecule type" value="Genomic_DNA"/>
</dbReference>
<dbReference type="AlphaFoldDB" id="A0A238UXX3"/>
<dbReference type="PANTHER" id="PTHR30055:SF238">
    <property type="entry name" value="MYCOFACTOCIN BIOSYNTHESIS TRANSCRIPTIONAL REGULATOR MFTR-RELATED"/>
    <property type="match status" value="1"/>
</dbReference>
<dbReference type="InterPro" id="IPR050109">
    <property type="entry name" value="HTH-type_TetR-like_transc_reg"/>
</dbReference>
<keyword evidence="8" id="KW-1185">Reference proteome</keyword>
<evidence type="ECO:0000259" key="6">
    <source>
        <dbReference type="PROSITE" id="PS50977"/>
    </source>
</evidence>
<feature type="region of interest" description="Disordered" evidence="5">
    <location>
        <begin position="1"/>
        <end position="20"/>
    </location>
</feature>
<feature type="domain" description="HTH tetR-type" evidence="6">
    <location>
        <begin position="151"/>
        <end position="211"/>
    </location>
</feature>
<dbReference type="GO" id="GO:0003700">
    <property type="term" value="F:DNA-binding transcription factor activity"/>
    <property type="evidence" value="ECO:0007669"/>
    <property type="project" value="TreeGrafter"/>
</dbReference>
<dbReference type="PROSITE" id="PS01081">
    <property type="entry name" value="HTH_TETR_1"/>
    <property type="match status" value="1"/>
</dbReference>
<dbReference type="Proteomes" id="UP000198348">
    <property type="component" value="Unassembled WGS sequence"/>
</dbReference>
<evidence type="ECO:0000313" key="7">
    <source>
        <dbReference type="EMBL" id="SNR27162.1"/>
    </source>
</evidence>
<organism evidence="7 8">
    <name type="scientific">Haloechinothrix alba</name>
    <dbReference type="NCBI Taxonomy" id="664784"/>
    <lineage>
        <taxon>Bacteria</taxon>
        <taxon>Bacillati</taxon>
        <taxon>Actinomycetota</taxon>
        <taxon>Actinomycetes</taxon>
        <taxon>Pseudonocardiales</taxon>
        <taxon>Pseudonocardiaceae</taxon>
        <taxon>Haloechinothrix</taxon>
    </lineage>
</organism>
<dbReference type="InterPro" id="IPR041347">
    <property type="entry name" value="MftR_C"/>
</dbReference>
<dbReference type="Gene3D" id="1.10.10.60">
    <property type="entry name" value="Homeodomain-like"/>
    <property type="match status" value="1"/>
</dbReference>
<feature type="compositionally biased region" description="Low complexity" evidence="5">
    <location>
        <begin position="62"/>
        <end position="79"/>
    </location>
</feature>
<accession>A0A238UXX3</accession>